<evidence type="ECO:0000256" key="1">
    <source>
        <dbReference type="ARBA" id="ARBA00001947"/>
    </source>
</evidence>
<evidence type="ECO:0000256" key="6">
    <source>
        <dbReference type="ARBA" id="ARBA00022833"/>
    </source>
</evidence>
<dbReference type="InterPro" id="IPR005072">
    <property type="entry name" value="Peptidase_M44"/>
</dbReference>
<protein>
    <recommendedName>
        <fullName evidence="8">Metalloendopeptidase</fullName>
        <ecNumber evidence="8">3.4.24.-</ecNumber>
    </recommendedName>
</protein>
<organismHost>
    <name type="scientific">Crocodylus johnstoni</name>
    <name type="common">Australian freshwater crocodile</name>
    <dbReference type="NCBI Taxonomy" id="184234"/>
</organismHost>
<evidence type="ECO:0000256" key="2">
    <source>
        <dbReference type="ARBA" id="ARBA00007580"/>
    </source>
</evidence>
<organismHost>
    <name type="scientific">Crocodylus porosus</name>
    <name type="common">Saltwater crocodile</name>
    <name type="synonym">Estuarine crocodile</name>
    <dbReference type="NCBI Taxonomy" id="8502"/>
</organismHost>
<comment type="cofactor">
    <cofactor evidence="1 8">
        <name>Zn(2+)</name>
        <dbReference type="ChEBI" id="CHEBI:29105"/>
    </cofactor>
</comment>
<dbReference type="GeneID" id="4363335"/>
<evidence type="ECO:0000256" key="5">
    <source>
        <dbReference type="ARBA" id="ARBA00022801"/>
    </source>
</evidence>
<dbReference type="InterPro" id="IPR011249">
    <property type="entry name" value="Metalloenz_LuxS/M16"/>
</dbReference>
<dbReference type="EMBL" id="DQ356948">
    <property type="protein sequence ID" value="ABJ08963.1"/>
    <property type="molecule type" value="Genomic_DNA"/>
</dbReference>
<proteinExistence type="inferred from homology"/>
<keyword evidence="6 8" id="KW-0862">Zinc</keyword>
<evidence type="ECO:0000313" key="9">
    <source>
        <dbReference type="EMBL" id="ABJ08963.1"/>
    </source>
</evidence>
<keyword evidence="5 8" id="KW-0378">Hydrolase</keyword>
<keyword evidence="4 8" id="KW-0479">Metal-binding</keyword>
<accession>Q070H9</accession>
<keyword evidence="7 8" id="KW-0482">Metalloprotease</keyword>
<name>Q070H9_CPRVZ</name>
<dbReference type="Pfam" id="PF03410">
    <property type="entry name" value="Peptidase_M44"/>
    <property type="match status" value="1"/>
</dbReference>
<comment type="similarity">
    <text evidence="2 8">Belongs to the peptidase M44 family.</text>
</comment>
<dbReference type="KEGG" id="vg:4363335"/>
<evidence type="ECO:0000256" key="3">
    <source>
        <dbReference type="ARBA" id="ARBA00022670"/>
    </source>
</evidence>
<gene>
    <name evidence="9" type="ORF">CRV072</name>
</gene>
<evidence type="ECO:0000256" key="4">
    <source>
        <dbReference type="ARBA" id="ARBA00022723"/>
    </source>
</evidence>
<evidence type="ECO:0000256" key="7">
    <source>
        <dbReference type="ARBA" id="ARBA00023049"/>
    </source>
</evidence>
<dbReference type="GO" id="GO:0019058">
    <property type="term" value="P:viral life cycle"/>
    <property type="evidence" value="ECO:0007669"/>
    <property type="project" value="UniProtKB-UniRule"/>
</dbReference>
<keyword evidence="10" id="KW-1185">Reference proteome</keyword>
<sequence length="633" mass="71988">MILLSNGVRVFLMPEMRKDIYVGIANFGFERDIDDVLGISHLLEHILIDFDHERFAGNATTSRTYMSFWCCALRGATYMDAVRTTVSWFFGPDGRLRTNFQRVPVENFVRELENEYYFRCESFHCFDVLTYLGGGDLYNGGRATMLRDLPRVRRLLGRRMRAISAHGVVIFVRHMNREVFALIDATFGRLPAYPALIGPDRGVSGNKIVFTPSPFFTVYVRVPNTIENLIALCCVSSVYLFVNYETVLGELYVSVSFVDEDGYEDFVNDVFSENPGNRFDEYGVANFTYGDDDLMALYLNFPSVQRDLTEYVYYCYRRHRQLIDALWRDLAAAARRRDVIIIYPSFAEPLFNAVDGQRHRLLLADIRPSDPAPAGAPRPGEAGAPAEAEAGAPILPPRLADDGGRPLARRRAWPRRAAARQSVTVPYRHSHYLDYAALFGALARLKLGRVELRRDGRGLSLRHDLAQADLDKVFTADAFVRYRNSKPALLYIDIFLAYFASGRSIEAILSNTDALSFISARDDKINLKFGRNKAYRITTRSSFVCGVVRGKRVSQCLISRFMWDLKRLGYLYNLECVKILPRTYYLFAFSVCPESILRYLAAALKGEKFCFVVSTRGAEEDFSALKKRTTVAL</sequence>
<organism evidence="9 10">
    <name type="scientific">Nile crocodilepox virus (isolate Crocodylus niloticus/Zimbabwe/Ume/2001)</name>
    <name type="common">CRV</name>
    <dbReference type="NCBI Taxonomy" id="1289473"/>
    <lineage>
        <taxon>Viruses</taxon>
        <taxon>Varidnaviria</taxon>
        <taxon>Bamfordvirae</taxon>
        <taxon>Nucleocytoviricota</taxon>
        <taxon>Pokkesviricetes</taxon>
        <taxon>Chitovirales</taxon>
        <taxon>Poxviridae</taxon>
        <taxon>Chordopoxvirinae</taxon>
        <taxon>Crocodylidpoxvirus</taxon>
        <taxon>Crocodylidpoxvirus nilecrocodilepox</taxon>
        <taxon>Nile crocodilepox virus</taxon>
    </lineage>
</organism>
<dbReference type="GO" id="GO:0006508">
    <property type="term" value="P:proteolysis"/>
    <property type="evidence" value="ECO:0007669"/>
    <property type="project" value="UniProtKB-KW"/>
</dbReference>
<dbReference type="PIRSF" id="PIRSF015679">
    <property type="entry name" value="Peptidase_M44"/>
    <property type="match status" value="1"/>
</dbReference>
<dbReference type="GO" id="GO:0004222">
    <property type="term" value="F:metalloendopeptidase activity"/>
    <property type="evidence" value="ECO:0007669"/>
    <property type="project" value="UniProtKB-UniRule"/>
</dbReference>
<dbReference type="Proteomes" id="UP000011300">
    <property type="component" value="Segment"/>
</dbReference>
<dbReference type="RefSeq" id="YP_784262.1">
    <property type="nucleotide sequence ID" value="NC_008030.1"/>
</dbReference>
<dbReference type="SUPFAM" id="SSF63411">
    <property type="entry name" value="LuxS/MPP-like metallohydrolase"/>
    <property type="match status" value="1"/>
</dbReference>
<dbReference type="EC" id="3.4.24.-" evidence="8"/>
<organismHost>
    <name type="scientific">Crocodylus niloticus</name>
    <name type="common">Nile crocodile</name>
    <name type="synonym">African crocodile</name>
    <dbReference type="NCBI Taxonomy" id="8501"/>
</organismHost>
<evidence type="ECO:0000256" key="8">
    <source>
        <dbReference type="PIRNR" id="PIRNR015679"/>
    </source>
</evidence>
<evidence type="ECO:0000313" key="10">
    <source>
        <dbReference type="Proteomes" id="UP000011300"/>
    </source>
</evidence>
<dbReference type="GO" id="GO:0008270">
    <property type="term" value="F:zinc ion binding"/>
    <property type="evidence" value="ECO:0007669"/>
    <property type="project" value="UniProtKB-UniRule"/>
</dbReference>
<keyword evidence="3 8" id="KW-0645">Protease</keyword>
<reference evidence="9 10" key="1">
    <citation type="journal article" date="2006" name="J. Virol.">
        <title>Genome of crocodilepox virus.</title>
        <authorList>
            <person name="Afonso C.L."/>
            <person name="Tulman E.R."/>
            <person name="Delhon G."/>
            <person name="Lu Z."/>
            <person name="Viljoen G.J."/>
            <person name="Wallace D.B."/>
            <person name="Kutish G.F."/>
            <person name="Rock D.L."/>
        </authorList>
    </citation>
    <scope>NUCLEOTIDE SEQUENCE [LARGE SCALE GENOMIC DNA]</scope>
    <source>
        <strain evidence="10">Isolate Crocodylus niloticus/Zimbabwe/Ume/2001</strain>
    </source>
</reference>